<dbReference type="KEGG" id="taer:GT409_03455"/>
<feature type="chain" id="PRO_5027024300" description="Exo-alpha-sialidase" evidence="1">
    <location>
        <begin position="19"/>
        <end position="390"/>
    </location>
</feature>
<dbReference type="SUPFAM" id="SSF50939">
    <property type="entry name" value="Sialidases"/>
    <property type="match status" value="1"/>
</dbReference>
<dbReference type="PANTHER" id="PTHR38792">
    <property type="entry name" value="BNR/ASP-BOX REPEAT DOMAIN PROTEIN (AFU_ORTHOLOGUE AFUA_7G06430)-RELATED"/>
    <property type="match status" value="1"/>
</dbReference>
<dbReference type="PROSITE" id="PS51257">
    <property type="entry name" value="PROKAR_LIPOPROTEIN"/>
    <property type="match status" value="1"/>
</dbReference>
<sequence length="390" mass="43446">MSRACCLLLIGWSLTGCASEIHLAARAGERRPAAGAKFLVRLPGGELATTFSVVEPDRVQVFMAVSDDEGGSWTNRAMIVEVIDAHDVGDGSLLQTRDGELLYAYRHNLDTGEHKSSPYYSIRVRASVDGGRSWREHSIVEEVQVEMLGPGDQQGLWGPFLFQTSEGDIQCYYDDESRPHDAGFWRHQWIVMETWSSECGRWEEPVVAARPQDVSELSRDGMASVVEADGRLTCFFEGVEPIGDNLFRSVLRSTFSDSNGRRWSWRKKGRSPVYSSPEIFSSFAPHGIALSNGWLAVVFVTNEDQPSPDELSVTPDRMQLDVKLVLSGDGGQSWLGPYDVDSTHHRAGIPSVIETAPAPGALFSLFCTWVDYHDDAYFGRRVDFFPQTKR</sequence>
<accession>A0A6P1M3X8</accession>
<evidence type="ECO:0000313" key="2">
    <source>
        <dbReference type="EMBL" id="QHI68547.1"/>
    </source>
</evidence>
<evidence type="ECO:0000313" key="3">
    <source>
        <dbReference type="Proteomes" id="UP000464954"/>
    </source>
</evidence>
<dbReference type="PANTHER" id="PTHR38792:SF3">
    <property type="entry name" value="BNR_ASP-BOX REPEAT DOMAIN PROTEIN (AFU_ORTHOLOGUE AFUA_7G06430)-RELATED"/>
    <property type="match status" value="1"/>
</dbReference>
<dbReference type="AlphaFoldDB" id="A0A6P1M3X8"/>
<keyword evidence="3" id="KW-1185">Reference proteome</keyword>
<dbReference type="EMBL" id="CP047593">
    <property type="protein sequence ID" value="QHI68547.1"/>
    <property type="molecule type" value="Genomic_DNA"/>
</dbReference>
<proteinExistence type="predicted"/>
<evidence type="ECO:0000256" key="1">
    <source>
        <dbReference type="SAM" id="SignalP"/>
    </source>
</evidence>
<dbReference type="Gene3D" id="2.120.10.10">
    <property type="match status" value="1"/>
</dbReference>
<feature type="signal peptide" evidence="1">
    <location>
        <begin position="1"/>
        <end position="18"/>
    </location>
</feature>
<evidence type="ECO:0008006" key="4">
    <source>
        <dbReference type="Google" id="ProtNLM"/>
    </source>
</evidence>
<keyword evidence="1" id="KW-0732">Signal</keyword>
<organism evidence="2 3">
    <name type="scientific">Tichowtungia aerotolerans</name>
    <dbReference type="NCBI Taxonomy" id="2697043"/>
    <lineage>
        <taxon>Bacteria</taxon>
        <taxon>Pseudomonadati</taxon>
        <taxon>Kiritimatiellota</taxon>
        <taxon>Tichowtungiia</taxon>
        <taxon>Tichowtungiales</taxon>
        <taxon>Tichowtungiaceae</taxon>
        <taxon>Tichowtungia</taxon>
    </lineage>
</organism>
<dbReference type="CDD" id="cd15482">
    <property type="entry name" value="Sialidase_non-viral"/>
    <property type="match status" value="1"/>
</dbReference>
<dbReference type="InterPro" id="IPR036278">
    <property type="entry name" value="Sialidase_sf"/>
</dbReference>
<protein>
    <recommendedName>
        <fullName evidence="4">Exo-alpha-sialidase</fullName>
    </recommendedName>
</protein>
<name>A0A6P1M3X8_9BACT</name>
<reference evidence="2 3" key="1">
    <citation type="submission" date="2020-01" db="EMBL/GenBank/DDBJ databases">
        <title>Ponticoccus aerotolerans gen. nov., sp. nov., an anaerobic bacterium and proposal of Ponticoccusceae fam. nov., Ponticoccusles ord. nov. and Ponticoccuse classis nov. in the phylum Kiritimatiellaeota.</title>
        <authorList>
            <person name="Zhou L.Y."/>
            <person name="Du Z.J."/>
        </authorList>
    </citation>
    <scope>NUCLEOTIDE SEQUENCE [LARGE SCALE GENOMIC DNA]</scope>
    <source>
        <strain evidence="2 3">S-5007</strain>
    </source>
</reference>
<dbReference type="RefSeq" id="WP_160626975.1">
    <property type="nucleotide sequence ID" value="NZ_CP047593.1"/>
</dbReference>
<dbReference type="Proteomes" id="UP000464954">
    <property type="component" value="Chromosome"/>
</dbReference>
<gene>
    <name evidence="2" type="ORF">GT409_03455</name>
</gene>